<dbReference type="GO" id="GO:0007200">
    <property type="term" value="P:phospholipase C-activating G protein-coupled receptor signaling pathway"/>
    <property type="evidence" value="ECO:0007669"/>
    <property type="project" value="TreeGrafter"/>
</dbReference>
<evidence type="ECO:0000256" key="3">
    <source>
        <dbReference type="ARBA" id="ARBA00022475"/>
    </source>
</evidence>
<dbReference type="PRINTS" id="PR00237">
    <property type="entry name" value="GPCRRHODOPSN"/>
</dbReference>
<dbReference type="FunFam" id="1.20.1070.10:FF:000181">
    <property type="entry name" value="Thyrotropin receptor"/>
    <property type="match status" value="1"/>
</dbReference>
<dbReference type="Pfam" id="PF00001">
    <property type="entry name" value="7tm_1"/>
    <property type="match status" value="1"/>
</dbReference>
<comment type="subcellular location">
    <subcellularLocation>
        <location evidence="1 14">Cell membrane</location>
        <topology evidence="1 14">Multi-pass membrane protein</topology>
    </subcellularLocation>
</comment>
<dbReference type="GO" id="GO:0022602">
    <property type="term" value="P:ovulation cycle process"/>
    <property type="evidence" value="ECO:0007669"/>
    <property type="project" value="TreeGrafter"/>
</dbReference>
<keyword evidence="3 14" id="KW-1003">Cell membrane</keyword>
<keyword evidence="11 14" id="KW-0675">Receptor</keyword>
<gene>
    <name evidence="14" type="primary">LHCGR</name>
    <name evidence="16" type="ORF">CCH79_00001527</name>
</gene>
<comment type="similarity">
    <text evidence="14">Belongs to the G-protein coupled receptor 1 family. FSH/LSH/TSH subfamily.</text>
</comment>
<dbReference type="PANTHER" id="PTHR24372">
    <property type="entry name" value="GLYCOPROTEIN HORMONE RECEPTOR"/>
    <property type="match status" value="1"/>
</dbReference>
<dbReference type="InterPro" id="IPR002273">
    <property type="entry name" value="LSH_rcpt"/>
</dbReference>
<keyword evidence="9 14" id="KW-0472">Membrane</keyword>
<evidence type="ECO:0000256" key="13">
    <source>
        <dbReference type="ARBA" id="ARBA00046260"/>
    </source>
</evidence>
<keyword evidence="12 14" id="KW-0807">Transducer</keyword>
<dbReference type="InterPro" id="IPR000276">
    <property type="entry name" value="GPCR_Rhodpsn"/>
</dbReference>
<feature type="transmembrane region" description="Helical" evidence="14">
    <location>
        <begin position="587"/>
        <end position="610"/>
    </location>
</feature>
<evidence type="ECO:0000256" key="5">
    <source>
        <dbReference type="ARBA" id="ARBA00022692"/>
    </source>
</evidence>
<dbReference type="EMBL" id="NHOQ01001229">
    <property type="protein sequence ID" value="PWA25641.1"/>
    <property type="molecule type" value="Genomic_DNA"/>
</dbReference>
<dbReference type="GO" id="GO:0008528">
    <property type="term" value="F:G protein-coupled peptide receptor activity"/>
    <property type="evidence" value="ECO:0007669"/>
    <property type="project" value="TreeGrafter"/>
</dbReference>
<dbReference type="GO" id="GO:0008584">
    <property type="term" value="P:male gonad development"/>
    <property type="evidence" value="ECO:0007669"/>
    <property type="project" value="TreeGrafter"/>
</dbReference>
<evidence type="ECO:0000256" key="6">
    <source>
        <dbReference type="ARBA" id="ARBA00022737"/>
    </source>
</evidence>
<dbReference type="Pfam" id="PF13306">
    <property type="entry name" value="LRR_5"/>
    <property type="match status" value="2"/>
</dbReference>
<protein>
    <recommendedName>
        <fullName evidence="2 14">Lutropin-choriogonadotropic hormone receptor</fullName>
    </recommendedName>
</protein>
<evidence type="ECO:0000256" key="11">
    <source>
        <dbReference type="ARBA" id="ARBA00023170"/>
    </source>
</evidence>
<feature type="transmembrane region" description="Helical" evidence="14">
    <location>
        <begin position="676"/>
        <end position="698"/>
    </location>
</feature>
<dbReference type="PROSITE" id="PS00237">
    <property type="entry name" value="G_PROTEIN_RECEP_F1_1"/>
    <property type="match status" value="1"/>
</dbReference>
<dbReference type="PRINTS" id="PR01144">
    <property type="entry name" value="LSHRECEPTOR"/>
</dbReference>
<dbReference type="PROSITE" id="PS50262">
    <property type="entry name" value="G_PROTEIN_RECEP_F1_2"/>
    <property type="match status" value="1"/>
</dbReference>
<dbReference type="InterPro" id="IPR017452">
    <property type="entry name" value="GPCR_Rhodpsn_7TM"/>
</dbReference>
<evidence type="ECO:0000313" key="17">
    <source>
        <dbReference type="Proteomes" id="UP000250572"/>
    </source>
</evidence>
<evidence type="ECO:0000259" key="15">
    <source>
        <dbReference type="PROSITE" id="PS50262"/>
    </source>
</evidence>
<feature type="transmembrane region" description="Helical" evidence="14">
    <location>
        <begin position="710"/>
        <end position="730"/>
    </location>
</feature>
<evidence type="ECO:0000256" key="10">
    <source>
        <dbReference type="ARBA" id="ARBA00023157"/>
    </source>
</evidence>
<feature type="transmembrane region" description="Helical" evidence="14">
    <location>
        <begin position="546"/>
        <end position="566"/>
    </location>
</feature>
<comment type="caution">
    <text evidence="16">The sequence shown here is derived from an EMBL/GenBank/DDBJ whole genome shotgun (WGS) entry which is preliminary data.</text>
</comment>
<keyword evidence="6" id="KW-0677">Repeat</keyword>
<dbReference type="PRINTS" id="PR00373">
    <property type="entry name" value="GLYCHORMONER"/>
</dbReference>
<proteinExistence type="inferred from homology"/>
<dbReference type="Proteomes" id="UP000250572">
    <property type="component" value="Unassembled WGS sequence"/>
</dbReference>
<sequence length="797" mass="89269">MSLWRRAPTDHQQQDYLAPSKGDTVRACNTSDIHQPNVSAGTQRPKYTYLPTYSPTHPPIHDQHIIDGAYRSQGFSWIVKGTLCMFGWRLNTLEPLVSAGPVSRMATRAVWLLVALSAVLKLHSCWAYTCPAICRCSADTFQCSRDTQLASRTAATSVLRLRLTQLPLKQVPTHAFKELINITIIEISQSDCITHIQKHAFFSLHSLVQISVQNINSLRVIERGAFTDLPRLEYLSISNTGLTHFPDLTTISTLASDIILEMADNMRIDIIPANSFQGITKEYVDVNLVRNGFKEIKSHAFNGTKLNNLILRDNRNLHHIQEDAFEGATGPIYLDVSSTALSSLPSKGLSQVLSLKATSVFALKSLPPLDGLAELLEAELTYPSHCCAFHTWRRKQRESASRNFTKLCDLSNSEMEPTDDGMNLVFDISFQYPDLEFGCHSRPFVMCTPMPDAFNPCEDLLGFPFLRCLTWLITVFAVAGNLAVLVILLISRHKLTISRFLMCNLAFADLCMGLYLMLIAFMDFNSRHEYYNHATSWQTGPGCSTAGFLTVFASELSVYTLTVISLERWHTITNAMHVNRRLRLRHVAAIMAAGWGFSLLVALLPLAGVSSYSKVSICLPMDIDTTGSQIYVMAILILNVVAFLVVCFCYVCIYLSVHNPEHATRHGDTKIAKRMAVLIFTDFMCMAPISFFAISAALRMPLITVSHSKILLILFYPINSLCNPFLYTIFTRAFRKDVCRLLSRCGCCDANSDFYRSQTALSQHTCINKVADRKPHSLSFYAYHIKMKGCFLSKGAT</sequence>
<dbReference type="Gene3D" id="1.20.1070.10">
    <property type="entry name" value="Rhodopsin 7-helix transmembrane proteins"/>
    <property type="match status" value="1"/>
</dbReference>
<comment type="function">
    <text evidence="13 14">Receptor for lutropin-choriogonadotropic hormone. The activity of this receptor is mediated by G proteins which activate adenylate cyclase.</text>
</comment>
<dbReference type="GO" id="GO:0004964">
    <property type="term" value="F:luteinizing hormone receptor activity"/>
    <property type="evidence" value="ECO:0007669"/>
    <property type="project" value="InterPro"/>
</dbReference>
<dbReference type="SUPFAM" id="SSF81321">
    <property type="entry name" value="Family A G protein-coupled receptor-like"/>
    <property type="match status" value="1"/>
</dbReference>
<evidence type="ECO:0000313" key="16">
    <source>
        <dbReference type="EMBL" id="PWA25641.1"/>
    </source>
</evidence>
<dbReference type="GO" id="GO:0001541">
    <property type="term" value="P:ovarian follicle development"/>
    <property type="evidence" value="ECO:0007669"/>
    <property type="project" value="TreeGrafter"/>
</dbReference>
<dbReference type="InterPro" id="IPR002131">
    <property type="entry name" value="Gphrmn_rcpt_fam"/>
</dbReference>
<organism evidence="16 17">
    <name type="scientific">Gambusia affinis</name>
    <name type="common">Western mosquitofish</name>
    <name type="synonym">Heterandria affinis</name>
    <dbReference type="NCBI Taxonomy" id="33528"/>
    <lineage>
        <taxon>Eukaryota</taxon>
        <taxon>Metazoa</taxon>
        <taxon>Chordata</taxon>
        <taxon>Craniata</taxon>
        <taxon>Vertebrata</taxon>
        <taxon>Euteleostomi</taxon>
        <taxon>Actinopterygii</taxon>
        <taxon>Neopterygii</taxon>
        <taxon>Teleostei</taxon>
        <taxon>Neoteleostei</taxon>
        <taxon>Acanthomorphata</taxon>
        <taxon>Ovalentaria</taxon>
        <taxon>Atherinomorphae</taxon>
        <taxon>Cyprinodontiformes</taxon>
        <taxon>Poeciliidae</taxon>
        <taxon>Poeciliinae</taxon>
        <taxon>Gambusia</taxon>
    </lineage>
</organism>
<dbReference type="InterPro" id="IPR026906">
    <property type="entry name" value="LRR_5"/>
</dbReference>
<dbReference type="PANTHER" id="PTHR24372:SF1">
    <property type="entry name" value="LUTROPIN-CHORIOGONADOTROPIC HORMONE RECEPTOR"/>
    <property type="match status" value="1"/>
</dbReference>
<evidence type="ECO:0000256" key="8">
    <source>
        <dbReference type="ARBA" id="ARBA00023040"/>
    </source>
</evidence>
<name>A0A315VR36_GAMAF</name>
<evidence type="ECO:0000256" key="9">
    <source>
        <dbReference type="ARBA" id="ARBA00023136"/>
    </source>
</evidence>
<keyword evidence="7 14" id="KW-1133">Transmembrane helix</keyword>
<dbReference type="AlphaFoldDB" id="A0A315VR36"/>
<keyword evidence="10" id="KW-1015">Disulfide bond</keyword>
<evidence type="ECO:0000256" key="7">
    <source>
        <dbReference type="ARBA" id="ARBA00022989"/>
    </source>
</evidence>
<evidence type="ECO:0000256" key="4">
    <source>
        <dbReference type="ARBA" id="ARBA00022614"/>
    </source>
</evidence>
<keyword evidence="5 14" id="KW-0812">Transmembrane</keyword>
<feature type="domain" description="G-protein coupled receptors family 1 profile" evidence="15">
    <location>
        <begin position="480"/>
        <end position="727"/>
    </location>
</feature>
<reference evidence="16 17" key="1">
    <citation type="journal article" date="2018" name="G3 (Bethesda)">
        <title>A High-Quality Reference Genome for the Invasive Mosquitofish Gambusia affinis Using a Chicago Library.</title>
        <authorList>
            <person name="Hoffberg S.L."/>
            <person name="Troendle N.J."/>
            <person name="Glenn T.C."/>
            <person name="Mahmud O."/>
            <person name="Louha S."/>
            <person name="Chalopin D."/>
            <person name="Bennetzen J.L."/>
            <person name="Mauricio R."/>
        </authorList>
    </citation>
    <scope>NUCLEOTIDE SEQUENCE [LARGE SCALE GENOMIC DNA]</scope>
    <source>
        <strain evidence="16">NE01/NJP1002.9</strain>
        <tissue evidence="16">Muscle</tissue>
    </source>
</reference>
<keyword evidence="17" id="KW-1185">Reference proteome</keyword>
<accession>A0A315VR36</accession>
<evidence type="ECO:0000256" key="14">
    <source>
        <dbReference type="RuleBase" id="RU361222"/>
    </source>
</evidence>
<dbReference type="GO" id="GO:0007189">
    <property type="term" value="P:adenylate cyclase-activating G protein-coupled receptor signaling pathway"/>
    <property type="evidence" value="ECO:0007669"/>
    <property type="project" value="TreeGrafter"/>
</dbReference>
<dbReference type="GO" id="GO:0009755">
    <property type="term" value="P:hormone-mediated signaling pathway"/>
    <property type="evidence" value="ECO:0007669"/>
    <property type="project" value="TreeGrafter"/>
</dbReference>
<dbReference type="SUPFAM" id="SSF52058">
    <property type="entry name" value="L domain-like"/>
    <property type="match status" value="1"/>
</dbReference>
<dbReference type="InterPro" id="IPR032675">
    <property type="entry name" value="LRR_dom_sf"/>
</dbReference>
<evidence type="ECO:0000256" key="12">
    <source>
        <dbReference type="ARBA" id="ARBA00023224"/>
    </source>
</evidence>
<dbReference type="Gene3D" id="3.80.10.10">
    <property type="entry name" value="Ribonuclease Inhibitor"/>
    <property type="match status" value="1"/>
</dbReference>
<dbReference type="CDD" id="cd15136">
    <property type="entry name" value="7tmA_Glyco_hormone_R"/>
    <property type="match status" value="1"/>
</dbReference>
<feature type="transmembrane region" description="Helical" evidence="14">
    <location>
        <begin position="630"/>
        <end position="655"/>
    </location>
</feature>
<dbReference type="STRING" id="33528.ENSGAFP00000010309"/>
<evidence type="ECO:0000256" key="1">
    <source>
        <dbReference type="ARBA" id="ARBA00004651"/>
    </source>
</evidence>
<evidence type="ECO:0000256" key="2">
    <source>
        <dbReference type="ARBA" id="ARBA00022266"/>
    </source>
</evidence>
<keyword evidence="4" id="KW-0433">Leucine-rich repeat</keyword>
<dbReference type="GO" id="GO:0005886">
    <property type="term" value="C:plasma membrane"/>
    <property type="evidence" value="ECO:0007669"/>
    <property type="project" value="UniProtKB-SubCell"/>
</dbReference>
<feature type="transmembrane region" description="Helical" evidence="14">
    <location>
        <begin position="502"/>
        <end position="522"/>
    </location>
</feature>
<keyword evidence="8 14" id="KW-0297">G-protein coupled receptor</keyword>
<feature type="transmembrane region" description="Helical" evidence="14">
    <location>
        <begin position="469"/>
        <end position="490"/>
    </location>
</feature>